<evidence type="ECO:0000313" key="6">
    <source>
        <dbReference type="Proteomes" id="UP000465240"/>
    </source>
</evidence>
<sequence>MTTPDVTGPGGPAVPARERILSAAYDLFSRRGIRAVGTEEVIERAGVAKATLYRHFATKNALVLAVLERREQLWTHGLIEERSAALGSTPEEQLLAIFDVLHEWFQNRDGFEGCSFVNVLLELGADHPAGKASIVHINNVREIVRGRAVAAGLRDVEDFARSWQILMKGAIMLAAVGDTDAALRSRNMARGLIDQHRPPDGVHLERDREGAVG</sequence>
<dbReference type="PROSITE" id="PS50977">
    <property type="entry name" value="HTH_TETR_2"/>
    <property type="match status" value="1"/>
</dbReference>
<proteinExistence type="predicted"/>
<keyword evidence="6" id="KW-1185">Reference proteome</keyword>
<reference evidence="5 6" key="1">
    <citation type="journal article" date="2019" name="Emerg. Microbes Infect.">
        <title>Comprehensive subspecies identification of 175 nontuberculous mycobacteria species based on 7547 genomic profiles.</title>
        <authorList>
            <person name="Matsumoto Y."/>
            <person name="Kinjo T."/>
            <person name="Motooka D."/>
            <person name="Nabeya D."/>
            <person name="Jung N."/>
            <person name="Uechi K."/>
            <person name="Horii T."/>
            <person name="Iida T."/>
            <person name="Fujita J."/>
            <person name="Nakamura S."/>
        </authorList>
    </citation>
    <scope>NUCLEOTIDE SEQUENCE [LARGE SCALE GENOMIC DNA]</scope>
    <source>
        <strain evidence="5 6">JCM 18565</strain>
    </source>
</reference>
<gene>
    <name evidence="5" type="ORF">MPRG_18620</name>
</gene>
<name>A0ABQ1C2R4_9MYCO</name>
<keyword evidence="1 2" id="KW-0238">DNA-binding</keyword>
<evidence type="ECO:0000259" key="4">
    <source>
        <dbReference type="PROSITE" id="PS50977"/>
    </source>
</evidence>
<dbReference type="InterPro" id="IPR001647">
    <property type="entry name" value="HTH_TetR"/>
</dbReference>
<evidence type="ECO:0000313" key="5">
    <source>
        <dbReference type="EMBL" id="GFG78586.1"/>
    </source>
</evidence>
<dbReference type="Pfam" id="PF00440">
    <property type="entry name" value="TetR_N"/>
    <property type="match status" value="1"/>
</dbReference>
<organism evidence="5 6">
    <name type="scientific">Mycobacterium paragordonae</name>
    <dbReference type="NCBI Taxonomy" id="1389713"/>
    <lineage>
        <taxon>Bacteria</taxon>
        <taxon>Bacillati</taxon>
        <taxon>Actinomycetota</taxon>
        <taxon>Actinomycetes</taxon>
        <taxon>Mycobacteriales</taxon>
        <taxon>Mycobacteriaceae</taxon>
        <taxon>Mycobacterium</taxon>
    </lineage>
</organism>
<feature type="DNA-binding region" description="H-T-H motif" evidence="2">
    <location>
        <begin position="37"/>
        <end position="56"/>
    </location>
</feature>
<dbReference type="InterPro" id="IPR036271">
    <property type="entry name" value="Tet_transcr_reg_TetR-rel_C_sf"/>
</dbReference>
<dbReference type="PRINTS" id="PR00455">
    <property type="entry name" value="HTHTETR"/>
</dbReference>
<evidence type="ECO:0000256" key="3">
    <source>
        <dbReference type="SAM" id="MobiDB-lite"/>
    </source>
</evidence>
<dbReference type="SUPFAM" id="SSF48498">
    <property type="entry name" value="Tetracyclin repressor-like, C-terminal domain"/>
    <property type="match status" value="1"/>
</dbReference>
<dbReference type="Gene3D" id="1.10.357.10">
    <property type="entry name" value="Tetracycline Repressor, domain 2"/>
    <property type="match status" value="1"/>
</dbReference>
<dbReference type="PANTHER" id="PTHR30055">
    <property type="entry name" value="HTH-TYPE TRANSCRIPTIONAL REGULATOR RUTR"/>
    <property type="match status" value="1"/>
</dbReference>
<dbReference type="InterPro" id="IPR009057">
    <property type="entry name" value="Homeodomain-like_sf"/>
</dbReference>
<comment type="caution">
    <text evidence="5">The sequence shown here is derived from an EMBL/GenBank/DDBJ whole genome shotgun (WGS) entry which is preliminary data.</text>
</comment>
<dbReference type="EMBL" id="BLKX01000001">
    <property type="protein sequence ID" value="GFG78586.1"/>
    <property type="molecule type" value="Genomic_DNA"/>
</dbReference>
<dbReference type="Proteomes" id="UP000465240">
    <property type="component" value="Unassembled WGS sequence"/>
</dbReference>
<dbReference type="SUPFAM" id="SSF46689">
    <property type="entry name" value="Homeodomain-like"/>
    <property type="match status" value="1"/>
</dbReference>
<protein>
    <submittedName>
        <fullName evidence="5">TetR family transcriptional regulator</fullName>
    </submittedName>
</protein>
<feature type="region of interest" description="Disordered" evidence="3">
    <location>
        <begin position="194"/>
        <end position="213"/>
    </location>
</feature>
<evidence type="ECO:0000256" key="1">
    <source>
        <dbReference type="ARBA" id="ARBA00023125"/>
    </source>
</evidence>
<evidence type="ECO:0000256" key="2">
    <source>
        <dbReference type="PROSITE-ProRule" id="PRU00335"/>
    </source>
</evidence>
<accession>A0ABQ1C2R4</accession>
<feature type="domain" description="HTH tetR-type" evidence="4">
    <location>
        <begin position="14"/>
        <end position="74"/>
    </location>
</feature>
<dbReference type="RefSeq" id="WP_065044976.1">
    <property type="nucleotide sequence ID" value="NZ_BLKX01000001.1"/>
</dbReference>
<dbReference type="InterPro" id="IPR050109">
    <property type="entry name" value="HTH-type_TetR-like_transc_reg"/>
</dbReference>
<dbReference type="PANTHER" id="PTHR30055:SF200">
    <property type="entry name" value="HTH-TYPE TRANSCRIPTIONAL REPRESSOR BDCR"/>
    <property type="match status" value="1"/>
</dbReference>